<dbReference type="EMBL" id="LWCA01001286">
    <property type="protein sequence ID" value="OAF65450.1"/>
    <property type="molecule type" value="Genomic_DNA"/>
</dbReference>
<feature type="compositionally biased region" description="Acidic residues" evidence="5">
    <location>
        <begin position="150"/>
        <end position="161"/>
    </location>
</feature>
<keyword evidence="4" id="KW-0539">Nucleus</keyword>
<proteinExistence type="predicted"/>
<gene>
    <name evidence="6" type="ORF">A3Q56_06841</name>
</gene>
<dbReference type="GO" id="GO:0005681">
    <property type="term" value="C:spliceosomal complex"/>
    <property type="evidence" value="ECO:0007669"/>
    <property type="project" value="TreeGrafter"/>
</dbReference>
<accession>A0A177AUE6</accession>
<dbReference type="Pfam" id="PF03517">
    <property type="entry name" value="Voldacs"/>
    <property type="match status" value="1"/>
</dbReference>
<comment type="caution">
    <text evidence="6">The sequence shown here is derived from an EMBL/GenBank/DDBJ whole genome shotgun (WGS) entry which is preliminary data.</text>
</comment>
<organism evidence="6 7">
    <name type="scientific">Intoshia linei</name>
    <dbReference type="NCBI Taxonomy" id="1819745"/>
    <lineage>
        <taxon>Eukaryota</taxon>
        <taxon>Metazoa</taxon>
        <taxon>Spiralia</taxon>
        <taxon>Lophotrochozoa</taxon>
        <taxon>Mesozoa</taxon>
        <taxon>Orthonectida</taxon>
        <taxon>Rhopaluridae</taxon>
        <taxon>Intoshia</taxon>
    </lineage>
</organism>
<name>A0A177AUE6_9BILA</name>
<evidence type="ECO:0000256" key="1">
    <source>
        <dbReference type="ARBA" id="ARBA00004123"/>
    </source>
</evidence>
<dbReference type="Gene3D" id="2.30.29.30">
    <property type="entry name" value="Pleckstrin-homology domain (PH domain)/Phosphotyrosine-binding domain (PTB)"/>
    <property type="match status" value="1"/>
</dbReference>
<evidence type="ECO:0000256" key="2">
    <source>
        <dbReference type="ARBA" id="ARBA00004496"/>
    </source>
</evidence>
<dbReference type="PANTHER" id="PTHR21399">
    <property type="entry name" value="CHLORIDE CONDUCTANCE REGULATORY PROTEIN ICLN"/>
    <property type="match status" value="1"/>
</dbReference>
<feature type="region of interest" description="Disordered" evidence="5">
    <location>
        <begin position="139"/>
        <end position="161"/>
    </location>
</feature>
<keyword evidence="7" id="KW-1185">Reference proteome</keyword>
<comment type="subcellular location">
    <subcellularLocation>
        <location evidence="2">Cytoplasm</location>
    </subcellularLocation>
    <subcellularLocation>
        <location evidence="1">Nucleus</location>
    </subcellularLocation>
</comment>
<reference evidence="6 7" key="1">
    <citation type="submission" date="2016-04" db="EMBL/GenBank/DDBJ databases">
        <title>The genome of Intoshia linei affirms orthonectids as highly simplified spiralians.</title>
        <authorList>
            <person name="Mikhailov K.V."/>
            <person name="Slusarev G.S."/>
            <person name="Nikitin M.A."/>
            <person name="Logacheva M.D."/>
            <person name="Penin A."/>
            <person name="Aleoshin V."/>
            <person name="Panchin Y.V."/>
        </authorList>
    </citation>
    <scope>NUCLEOTIDE SEQUENCE [LARGE SCALE GENOMIC DNA]</scope>
    <source>
        <strain evidence="6">Intl2013</strain>
        <tissue evidence="6">Whole animal</tissue>
    </source>
</reference>
<protein>
    <recommendedName>
        <fullName evidence="8">Methylosome subunit pICln</fullName>
    </recommendedName>
</protein>
<dbReference type="InterPro" id="IPR039924">
    <property type="entry name" value="ICln/Lot5/Saf5"/>
</dbReference>
<evidence type="ECO:0000256" key="4">
    <source>
        <dbReference type="ARBA" id="ARBA00023242"/>
    </source>
</evidence>
<dbReference type="GO" id="GO:0034715">
    <property type="term" value="C:pICln-Sm protein complex"/>
    <property type="evidence" value="ECO:0007669"/>
    <property type="project" value="TreeGrafter"/>
</dbReference>
<dbReference type="OrthoDB" id="19714at2759"/>
<keyword evidence="3" id="KW-0963">Cytoplasm</keyword>
<dbReference type="GO" id="GO:0000387">
    <property type="term" value="P:spliceosomal snRNP assembly"/>
    <property type="evidence" value="ECO:0007669"/>
    <property type="project" value="TreeGrafter"/>
</dbReference>
<evidence type="ECO:0000313" key="7">
    <source>
        <dbReference type="Proteomes" id="UP000078046"/>
    </source>
</evidence>
<dbReference type="Proteomes" id="UP000078046">
    <property type="component" value="Unassembled WGS sequence"/>
</dbReference>
<dbReference type="GO" id="GO:0005829">
    <property type="term" value="C:cytosol"/>
    <property type="evidence" value="ECO:0007669"/>
    <property type="project" value="TreeGrafter"/>
</dbReference>
<dbReference type="AlphaFoldDB" id="A0A177AUE6"/>
<dbReference type="InterPro" id="IPR011993">
    <property type="entry name" value="PH-like_dom_sf"/>
</dbReference>
<dbReference type="GO" id="GO:0045292">
    <property type="term" value="P:mRNA cis splicing, via spliceosome"/>
    <property type="evidence" value="ECO:0007669"/>
    <property type="project" value="TreeGrafter"/>
</dbReference>
<evidence type="ECO:0000256" key="5">
    <source>
        <dbReference type="SAM" id="MobiDB-lite"/>
    </source>
</evidence>
<evidence type="ECO:0000256" key="3">
    <source>
        <dbReference type="ARBA" id="ARBA00022490"/>
    </source>
</evidence>
<evidence type="ECO:0008006" key="8">
    <source>
        <dbReference type="Google" id="ProtNLM"/>
    </source>
</evidence>
<evidence type="ECO:0000313" key="6">
    <source>
        <dbReference type="EMBL" id="OAF65450.1"/>
    </source>
</evidence>
<dbReference type="PANTHER" id="PTHR21399:SF0">
    <property type="entry name" value="METHYLOSOME SUBUNIT PICLN"/>
    <property type="match status" value="1"/>
</dbReference>
<sequence length="161" mass="18670">MVELLVNELSDNELDNASTVRYQENSVCIYENDSLLGIGTLLIYDNFCRWRSSKTDQIMDINYEDIGVHAICRDKTRFPQNCIYLMVDKFVEYENSENVPTDIYNEIRFVPQNEASIDTIFNTMIQFVVSSESDIENKFSDYEDNGCQFDEADEETNSDGD</sequence>